<proteinExistence type="predicted"/>
<name>A0A256A5M5_9FLAO</name>
<dbReference type="RefSeq" id="WP_094411526.1">
    <property type="nucleotide sequence ID" value="NZ_NOXV01000056.1"/>
</dbReference>
<evidence type="ECO:0000313" key="2">
    <source>
        <dbReference type="EMBL" id="OYQ49002.1"/>
    </source>
</evidence>
<gene>
    <name evidence="2" type="ORF">CHU92_00510</name>
</gene>
<dbReference type="EMBL" id="NOXV01000056">
    <property type="protein sequence ID" value="OYQ49002.1"/>
    <property type="molecule type" value="Genomic_DNA"/>
</dbReference>
<organism evidence="2 3">
    <name type="scientific">Flavobacterium cyanobacteriorum</name>
    <dbReference type="NCBI Taxonomy" id="2022802"/>
    <lineage>
        <taxon>Bacteria</taxon>
        <taxon>Pseudomonadati</taxon>
        <taxon>Bacteroidota</taxon>
        <taxon>Flavobacteriia</taxon>
        <taxon>Flavobacteriales</taxon>
        <taxon>Flavobacteriaceae</taxon>
        <taxon>Flavobacterium</taxon>
    </lineage>
</organism>
<keyword evidence="1" id="KW-0732">Signal</keyword>
<dbReference type="Proteomes" id="UP000216605">
    <property type="component" value="Unassembled WGS sequence"/>
</dbReference>
<reference evidence="2 3" key="1">
    <citation type="submission" date="2017-07" db="EMBL/GenBank/DDBJ databases">
        <title>Flavobacterium cyanobacteriorum sp. nov., isolated from cyanobacterial aggregates in a eutrophic lake.</title>
        <authorList>
            <person name="Cai H."/>
        </authorList>
    </citation>
    <scope>NUCLEOTIDE SEQUENCE [LARGE SCALE GENOMIC DNA]</scope>
    <source>
        <strain evidence="2 3">TH021</strain>
    </source>
</reference>
<feature type="signal peptide" evidence="1">
    <location>
        <begin position="1"/>
        <end position="20"/>
    </location>
</feature>
<accession>A0A256A5M5</accession>
<protein>
    <submittedName>
        <fullName evidence="2">Uncharacterized protein</fullName>
    </submittedName>
</protein>
<dbReference type="OrthoDB" id="750023at2"/>
<evidence type="ECO:0000256" key="1">
    <source>
        <dbReference type="SAM" id="SignalP"/>
    </source>
</evidence>
<dbReference type="AlphaFoldDB" id="A0A256A5M5"/>
<feature type="chain" id="PRO_5013146639" evidence="1">
    <location>
        <begin position="21"/>
        <end position="223"/>
    </location>
</feature>
<evidence type="ECO:0000313" key="3">
    <source>
        <dbReference type="Proteomes" id="UP000216605"/>
    </source>
</evidence>
<comment type="caution">
    <text evidence="2">The sequence shown here is derived from an EMBL/GenBank/DDBJ whole genome shotgun (WGS) entry which is preliminary data.</text>
</comment>
<sequence>MKKITLLVAGLLLGSTLAHASATVHAPEYSRLHNTPVDYRDAEPVLFTERGIEFMVFLDGSMDFNTVPATTGGNYYRGTRAQSYGYGSPGTATRYTRSNVGVRVEHDYAGRVRRVGNVFINYDAYGRVKRIGSVYMRYNSFALMQIGGMRFAYDRWGRIVRAYGFINSETYSYVYVPCSSNTYAEGNYTAGYGDDDALYYRRKDGTKAKMTEADIADIENDQE</sequence>
<keyword evidence="3" id="KW-1185">Reference proteome</keyword>